<feature type="signal peptide" evidence="1">
    <location>
        <begin position="1"/>
        <end position="29"/>
    </location>
</feature>
<feature type="domain" description="Pierisin-like" evidence="2">
    <location>
        <begin position="113"/>
        <end position="221"/>
    </location>
</feature>
<dbReference type="PROSITE" id="PS51257">
    <property type="entry name" value="PROKAR_LIPOPROTEIN"/>
    <property type="match status" value="1"/>
</dbReference>
<dbReference type="Proteomes" id="UP000502005">
    <property type="component" value="Plasmid pNE1B"/>
</dbReference>
<proteinExistence type="predicted"/>
<evidence type="ECO:0000313" key="3">
    <source>
        <dbReference type="EMBL" id="QGY32152.1"/>
    </source>
</evidence>
<keyword evidence="3" id="KW-0614">Plasmid</keyword>
<evidence type="ECO:0000313" key="4">
    <source>
        <dbReference type="Proteomes" id="UP000502005"/>
    </source>
</evidence>
<protein>
    <recommendedName>
        <fullName evidence="2">Pierisin-like domain-containing protein</fullName>
    </recommendedName>
</protein>
<name>A0A6B9G5R3_PANCY</name>
<dbReference type="RefSeq" id="WP_208718048.1">
    <property type="nucleotide sequence ID" value="NZ_CP024770.1"/>
</dbReference>
<keyword evidence="1" id="KW-0732">Signal</keyword>
<dbReference type="EMBL" id="CP024770">
    <property type="protein sequence ID" value="QGY32152.1"/>
    <property type="molecule type" value="Genomic_DNA"/>
</dbReference>
<evidence type="ECO:0000259" key="2">
    <source>
        <dbReference type="Pfam" id="PF22596"/>
    </source>
</evidence>
<dbReference type="AlphaFoldDB" id="A0A6B9G5R3"/>
<sequence length="558" mass="61190">MSAIKRLRLWRNPLSVLVMTACASMSATAQTVPATYGIDNKDVPPHCLPQADSDPDWASAEIRQEKWYQNWKLSTTTYCVNPMNLERDNAKNGQFQKTVLRTDHRWLFRGDVSTNVARIFTVGLIPNEPDSAAASEDWSPPLLLTPGSNHQSALTSTSYRPGVAMVFGAAAEGDREPAAYVLDPPGGVDVNGSYGMSAGAVWEEVAMLGGIQTGYIRGAYLNEVPGSTFPSGYKDNINYHRYQPLPENQQEIMVTTTGNQFADIILKVDGQFHEDGIYRLPDQMSAKIEAYDKAGHPLHVRWRVYDMDKWLTSATCLMVSPSMQANRRIVISASESYADTPQLQGCSSFQKTSLQDTEFVAGPALAGNTRQALNGKYGAWTAGNVTLVSESLAALSDRRKLLNTAAQAIDLHDYRSSKYGPGSPGYIEQDFRSDSLASNSGRWNQIAFRLGNNPQTWCTDARNGYPDTRYAGDQRVRVSIIDKGSLQVVADKEFNIGVAQKKPASSGWMDPQWHTVSLAFKPTGADQDYTIRFESTSETGKACGALIAGLDFSADSAR</sequence>
<geneLocation type="plasmid" evidence="4">
    <name>pne1b</name>
</geneLocation>
<accession>A0A6B9G5R3</accession>
<dbReference type="Pfam" id="PF22596">
    <property type="entry name" value="Scabin-like"/>
    <property type="match status" value="1"/>
</dbReference>
<gene>
    <name evidence="3" type="ORF">CUN67_24475</name>
</gene>
<feature type="chain" id="PRO_5025695432" description="Pierisin-like domain-containing protein" evidence="1">
    <location>
        <begin position="30"/>
        <end position="558"/>
    </location>
</feature>
<dbReference type="Gene3D" id="3.90.210.10">
    <property type="entry name" value="Heat-Labile Enterotoxin, subunit A"/>
    <property type="match status" value="1"/>
</dbReference>
<reference evidence="3 4" key="1">
    <citation type="submission" date="2017-11" db="EMBL/GenBank/DDBJ databases">
        <title>Genome sequence of Pantoea cypripedii NE1.</title>
        <authorList>
            <person name="Nascimento F.X."/>
        </authorList>
    </citation>
    <scope>NUCLEOTIDE SEQUENCE [LARGE SCALE GENOMIC DNA]</scope>
    <source>
        <strain evidence="3 4">NE1</strain>
        <plasmid evidence="4">pne1b</plasmid>
    </source>
</reference>
<organism evidence="3 4">
    <name type="scientific">Pantoea cypripedii</name>
    <name type="common">Pectobacterium cypripedii</name>
    <name type="synonym">Erwinia cypripedii</name>
    <dbReference type="NCBI Taxonomy" id="55209"/>
    <lineage>
        <taxon>Bacteria</taxon>
        <taxon>Pseudomonadati</taxon>
        <taxon>Pseudomonadota</taxon>
        <taxon>Gammaproteobacteria</taxon>
        <taxon>Enterobacterales</taxon>
        <taxon>Erwiniaceae</taxon>
        <taxon>Pantoea</taxon>
    </lineage>
</organism>
<dbReference type="InterPro" id="IPR054695">
    <property type="entry name" value="Pierisin-like_dom"/>
</dbReference>
<evidence type="ECO:0000256" key="1">
    <source>
        <dbReference type="SAM" id="SignalP"/>
    </source>
</evidence>